<dbReference type="InterPro" id="IPR044867">
    <property type="entry name" value="DEUBAD_dom"/>
</dbReference>
<dbReference type="GO" id="GO:0005634">
    <property type="term" value="C:nucleus"/>
    <property type="evidence" value="ECO:0007669"/>
    <property type="project" value="UniProtKB-SubCell"/>
</dbReference>
<comment type="caution">
    <text evidence="10">The sequence shown here is derived from an EMBL/GenBank/DDBJ whole genome shotgun (WGS) entry which is preliminary data.</text>
</comment>
<dbReference type="Proteomes" id="UP000631181">
    <property type="component" value="Unassembled WGS sequence"/>
</dbReference>
<evidence type="ECO:0000313" key="10">
    <source>
        <dbReference type="EMBL" id="KAF7717675.1"/>
    </source>
</evidence>
<proteinExistence type="predicted"/>
<evidence type="ECO:0000256" key="6">
    <source>
        <dbReference type="ARBA" id="ARBA00023163"/>
    </source>
</evidence>
<comment type="subcellular location">
    <subcellularLocation>
        <location evidence="1">Nucleus</location>
    </subcellularLocation>
</comment>
<keyword evidence="6" id="KW-0804">Transcription</keyword>
<feature type="compositionally biased region" description="Basic residues" evidence="8">
    <location>
        <begin position="12"/>
        <end position="22"/>
    </location>
</feature>
<feature type="compositionally biased region" description="Polar residues" evidence="8">
    <location>
        <begin position="509"/>
        <end position="523"/>
    </location>
</feature>
<keyword evidence="11" id="KW-1185">Reference proteome</keyword>
<keyword evidence="4" id="KW-0862">Zinc</keyword>
<dbReference type="Pfam" id="PF13919">
    <property type="entry name" value="ASXH"/>
    <property type="match status" value="1"/>
</dbReference>
<feature type="compositionally biased region" description="Low complexity" evidence="8">
    <location>
        <begin position="461"/>
        <end position="476"/>
    </location>
</feature>
<feature type="compositionally biased region" description="Basic and acidic residues" evidence="8">
    <location>
        <begin position="574"/>
        <end position="595"/>
    </location>
</feature>
<keyword evidence="7" id="KW-0539">Nucleus</keyword>
<protein>
    <recommendedName>
        <fullName evidence="9">DEUBAD domain-containing protein</fullName>
    </recommendedName>
</protein>
<dbReference type="InterPro" id="IPR028020">
    <property type="entry name" value="ASX_DEUBAD_dom"/>
</dbReference>
<dbReference type="AlphaFoldDB" id="A0A8J8W3Y6"/>
<dbReference type="OrthoDB" id="2289918at2759"/>
<keyword evidence="5" id="KW-0805">Transcription regulation</keyword>
<organism evidence="10 11">
    <name type="scientific">Penicillium ucsense</name>
    <dbReference type="NCBI Taxonomy" id="2839758"/>
    <lineage>
        <taxon>Eukaryota</taxon>
        <taxon>Fungi</taxon>
        <taxon>Dikarya</taxon>
        <taxon>Ascomycota</taxon>
        <taxon>Pezizomycotina</taxon>
        <taxon>Eurotiomycetes</taxon>
        <taxon>Eurotiomycetidae</taxon>
        <taxon>Eurotiales</taxon>
        <taxon>Aspergillaceae</taxon>
        <taxon>Penicillium</taxon>
    </lineage>
</organism>
<evidence type="ECO:0000313" key="11">
    <source>
        <dbReference type="Proteomes" id="UP000631181"/>
    </source>
</evidence>
<evidence type="ECO:0000259" key="9">
    <source>
        <dbReference type="PROSITE" id="PS51916"/>
    </source>
</evidence>
<feature type="domain" description="DEUBAD" evidence="9">
    <location>
        <begin position="35"/>
        <end position="155"/>
    </location>
</feature>
<evidence type="ECO:0000256" key="4">
    <source>
        <dbReference type="ARBA" id="ARBA00022833"/>
    </source>
</evidence>
<feature type="compositionally biased region" description="Basic and acidic residues" evidence="8">
    <location>
        <begin position="535"/>
        <end position="544"/>
    </location>
</feature>
<evidence type="ECO:0000256" key="2">
    <source>
        <dbReference type="ARBA" id="ARBA00022723"/>
    </source>
</evidence>
<evidence type="ECO:0000256" key="7">
    <source>
        <dbReference type="ARBA" id="ARBA00023242"/>
    </source>
</evidence>
<evidence type="ECO:0000256" key="8">
    <source>
        <dbReference type="SAM" id="MobiDB-lite"/>
    </source>
</evidence>
<keyword evidence="3" id="KW-0863">Zinc-finger</keyword>
<name>A0A8J8W3Y6_9EURO</name>
<dbReference type="EMBL" id="WIWV01000024">
    <property type="protein sequence ID" value="KAF7717675.1"/>
    <property type="molecule type" value="Genomic_DNA"/>
</dbReference>
<feature type="region of interest" description="Disordered" evidence="8">
    <location>
        <begin position="374"/>
        <end position="410"/>
    </location>
</feature>
<feature type="region of interest" description="Disordered" evidence="8">
    <location>
        <begin position="1"/>
        <end position="26"/>
    </location>
</feature>
<dbReference type="GO" id="GO:0008270">
    <property type="term" value="F:zinc ion binding"/>
    <property type="evidence" value="ECO:0007669"/>
    <property type="project" value="UniProtKB-KW"/>
</dbReference>
<sequence length="656" mass="73745">MSSPAFNAAHSPPKRNSRKSAPRGKWSEEHLLTSDKSVLIDADLVKLLAKPEAWDLLEEEEKRQILGLLPADIHPSLELPPDQPNSKIPPLPDSFIRYSNNWRDGIRQFQLDLHNGRLDPEWLRQAESARRKRENGDFDSFKERDFERFWGQKQKTQMHVMSGESSKIKLHQLIEAGVFMIGDVWRFDYVWGKGLERVHVAKEVRIHSIDGQKLSFVAPNGQRTFLISPPTVIETSKSLDQSEEPKPEELPHRRLSQEIITEANSGLNRSAEVKPEELPTCKLVHVETDEWKVEPVAQNTNTSDIPKDFEAVAMIDTENTRPTPTMKGDASTSEKTFLVDDHRLAKNSENNSSNDEGLVQVVIVSPQFEEENLKRSIPLPAHEPPTKRKRGRPRKVVAEPPPDEVPTQVLDSTMSDIQVLISAGKPDQSTSGSVLQAIVPERPLALMDTSPTIVGIEHPDLTSPLSPTRSLSPPHSASENFDEKVTESFAPVHAVDTALGDSKPDQEVNENVETKSNSTSLHVNSDDPSEAPSESQRHVSDRDAPTISARDLASLPPEKSQDHSSSCVPDEEDDKQKLECEVDEKSHDQRLGREPDEIVIPDISTPMALVKRILQIDGRRADGRTANSWKEIRCYRKNQDMGSLFDVRQSWYSKQQ</sequence>
<evidence type="ECO:0000256" key="3">
    <source>
        <dbReference type="ARBA" id="ARBA00022771"/>
    </source>
</evidence>
<evidence type="ECO:0000256" key="1">
    <source>
        <dbReference type="ARBA" id="ARBA00004123"/>
    </source>
</evidence>
<dbReference type="PROSITE" id="PS51916">
    <property type="entry name" value="DEUBAD"/>
    <property type="match status" value="1"/>
</dbReference>
<accession>A0A8J8W3Y6</accession>
<evidence type="ECO:0000256" key="5">
    <source>
        <dbReference type="ARBA" id="ARBA00023015"/>
    </source>
</evidence>
<gene>
    <name evidence="10" type="ORF">PECM_003942</name>
</gene>
<keyword evidence="2" id="KW-0479">Metal-binding</keyword>
<feature type="region of interest" description="Disordered" evidence="8">
    <location>
        <begin position="455"/>
        <end position="595"/>
    </location>
</feature>
<reference evidence="10" key="1">
    <citation type="journal article" date="2020" name="Front. Microbiol.">
        <title>Gene regulatory networks of Penicillium echinulatum 2HH and Penicillium oxalicum 114-2 inferred by a computational biology approach.</title>
        <authorList>
            <person name="Lenz A.R."/>
            <person name="Galan-Vasquez E."/>
            <person name="Balbinot E."/>
            <person name="De Abreu F.P."/>
            <person name="De Oliveira N.S."/>
            <person name="Da Rosa L.O."/>
            <person name="De Avila E Silva S."/>
            <person name="Camassola M."/>
            <person name="Dillon A.J.P."/>
            <person name="Perez-Rueda E."/>
        </authorList>
    </citation>
    <scope>NUCLEOTIDE SEQUENCE</scope>
    <source>
        <strain evidence="10">S1M29</strain>
    </source>
</reference>